<gene>
    <name evidence="2" type="ORF">V1479_11715</name>
</gene>
<dbReference type="Pfam" id="PF05437">
    <property type="entry name" value="AzlD"/>
    <property type="match status" value="1"/>
</dbReference>
<name>A0ABV3WTH1_9HYPH</name>
<keyword evidence="1" id="KW-0472">Membrane</keyword>
<dbReference type="Proteomes" id="UP001559025">
    <property type="component" value="Unassembled WGS sequence"/>
</dbReference>
<organism evidence="2 3">
    <name type="scientific">Neoaquamicrobium sediminum</name>
    <dbReference type="NCBI Taxonomy" id="1849104"/>
    <lineage>
        <taxon>Bacteria</taxon>
        <taxon>Pseudomonadati</taxon>
        <taxon>Pseudomonadota</taxon>
        <taxon>Alphaproteobacteria</taxon>
        <taxon>Hyphomicrobiales</taxon>
        <taxon>Phyllobacteriaceae</taxon>
        <taxon>Neoaquamicrobium</taxon>
    </lineage>
</organism>
<evidence type="ECO:0000313" key="2">
    <source>
        <dbReference type="EMBL" id="MEX4007975.1"/>
    </source>
</evidence>
<feature type="transmembrane region" description="Helical" evidence="1">
    <location>
        <begin position="12"/>
        <end position="34"/>
    </location>
</feature>
<keyword evidence="3" id="KW-1185">Reference proteome</keyword>
<dbReference type="EMBL" id="JAZHFV010000003">
    <property type="protein sequence ID" value="MEX4007975.1"/>
    <property type="molecule type" value="Genomic_DNA"/>
</dbReference>
<dbReference type="RefSeq" id="WP_368803043.1">
    <property type="nucleotide sequence ID" value="NZ_JAZHFV010000003.1"/>
</dbReference>
<reference evidence="2 3" key="1">
    <citation type="submission" date="2024-01" db="EMBL/GenBank/DDBJ databases">
        <title>New evidence supports the origin of RcGTA from prophage.</title>
        <authorList>
            <person name="Xu Y."/>
            <person name="Liu B."/>
            <person name="Chen F."/>
        </authorList>
    </citation>
    <scope>NUCLEOTIDE SEQUENCE [LARGE SCALE GENOMIC DNA]</scope>
    <source>
        <strain evidence="2 3">CBW1107-2</strain>
    </source>
</reference>
<feature type="transmembrane region" description="Helical" evidence="1">
    <location>
        <begin position="46"/>
        <end position="66"/>
    </location>
</feature>
<comment type="caution">
    <text evidence="2">The sequence shown here is derived from an EMBL/GenBank/DDBJ whole genome shotgun (WGS) entry which is preliminary data.</text>
</comment>
<sequence>MTFDAFDAWWWPYLFILVGGWLATDAWRFLGVYLGGRLRDDTDALVLVRALATALVAAVIGNLIVFPSGALAAAPLALRLLSAAAGFGAYLLVRKSVVVGILTAEAVLIAGLYAIGFNGG</sequence>
<protein>
    <submittedName>
        <fullName evidence="2">AzlD domain-containing protein</fullName>
    </submittedName>
</protein>
<evidence type="ECO:0000313" key="3">
    <source>
        <dbReference type="Proteomes" id="UP001559025"/>
    </source>
</evidence>
<feature type="transmembrane region" description="Helical" evidence="1">
    <location>
        <begin position="72"/>
        <end position="92"/>
    </location>
</feature>
<evidence type="ECO:0000256" key="1">
    <source>
        <dbReference type="SAM" id="Phobius"/>
    </source>
</evidence>
<keyword evidence="1" id="KW-1133">Transmembrane helix</keyword>
<proteinExistence type="predicted"/>
<accession>A0ABV3WTH1</accession>
<keyword evidence="1" id="KW-0812">Transmembrane</keyword>
<feature type="transmembrane region" description="Helical" evidence="1">
    <location>
        <begin position="97"/>
        <end position="117"/>
    </location>
</feature>
<dbReference type="InterPro" id="IPR008407">
    <property type="entry name" value="Brnchd-chn_aa_trnsp_AzlD"/>
</dbReference>